<reference evidence="2" key="1">
    <citation type="journal article" date="2021" name="J Fungi (Basel)">
        <title>Virulence traits and population genomics of the black yeast Aureobasidium melanogenum.</title>
        <authorList>
            <person name="Cernosa A."/>
            <person name="Sun X."/>
            <person name="Gostincar C."/>
            <person name="Fang C."/>
            <person name="Gunde-Cimerman N."/>
            <person name="Song Z."/>
        </authorList>
    </citation>
    <scope>NUCLEOTIDE SEQUENCE</scope>
    <source>
        <strain evidence="2">EXF-9298</strain>
    </source>
</reference>
<evidence type="ECO:0000259" key="1">
    <source>
        <dbReference type="Pfam" id="PF00144"/>
    </source>
</evidence>
<feature type="non-terminal residue" evidence="2">
    <location>
        <position position="421"/>
    </location>
</feature>
<organism evidence="2 3">
    <name type="scientific">Aureobasidium melanogenum</name>
    <name type="common">Aureobasidium pullulans var. melanogenum</name>
    <dbReference type="NCBI Taxonomy" id="46634"/>
    <lineage>
        <taxon>Eukaryota</taxon>
        <taxon>Fungi</taxon>
        <taxon>Dikarya</taxon>
        <taxon>Ascomycota</taxon>
        <taxon>Pezizomycotina</taxon>
        <taxon>Dothideomycetes</taxon>
        <taxon>Dothideomycetidae</taxon>
        <taxon>Dothideales</taxon>
        <taxon>Saccotheciaceae</taxon>
        <taxon>Aureobasidium</taxon>
    </lineage>
</organism>
<dbReference type="Gene3D" id="3.40.710.10">
    <property type="entry name" value="DD-peptidase/beta-lactamase superfamily"/>
    <property type="match status" value="1"/>
</dbReference>
<gene>
    <name evidence="2" type="ORF">KCU98_g2491</name>
</gene>
<proteinExistence type="predicted"/>
<dbReference type="InterPro" id="IPR050789">
    <property type="entry name" value="Diverse_Enzym_Activities"/>
</dbReference>
<dbReference type="PANTHER" id="PTHR43283">
    <property type="entry name" value="BETA-LACTAMASE-RELATED"/>
    <property type="match status" value="1"/>
</dbReference>
<dbReference type="AlphaFoldDB" id="A0A9P8G1J6"/>
<keyword evidence="3" id="KW-1185">Reference proteome</keyword>
<dbReference type="InterPro" id="IPR001466">
    <property type="entry name" value="Beta-lactam-related"/>
</dbReference>
<dbReference type="SUPFAM" id="SSF56601">
    <property type="entry name" value="beta-lactamase/transpeptidase-like"/>
    <property type="match status" value="1"/>
</dbReference>
<accession>A0A9P8G1J6</accession>
<sequence length="421" mass="47189">MTAATVPLAQEHLQEIADSYVSREDGIPGLVFCVVNSAGNQLFHYASGKQGHDSDCSMDEKTIFWFASCTKMITAIAAMQLVEANKIHLDDGDQLEQILWELKNRKVLVEDAEGQLSLVEKRTKITLRMLLSHTAGFGYSFSNTKLKKWSEPRGILEVSSEEYDIFGQPLVNQPGTTWEYGTNIDWVGRLIERITSMSLGEYMGKHIFDQIGVSSLTFFPSSDTLAYLHERMPTGQIKVRDGGHLLCRAIQHRHGVHEPDSTFMRAGGHGLFGTPSDYCQIISILLNKGVHAPTGNRILQEETVQQMLENQIPEHPDFARDLSRPCKPSLVNYQAETYAQPREEAQGWGMSFFKLLHSSKTGRRAGTVWWSGLANLIWWADVDSGIGGIFASQILPFGDDLVFSCYEELETALYNHIEQAL</sequence>
<evidence type="ECO:0000313" key="3">
    <source>
        <dbReference type="Proteomes" id="UP000729357"/>
    </source>
</evidence>
<dbReference type="InterPro" id="IPR012338">
    <property type="entry name" value="Beta-lactam/transpept-like"/>
</dbReference>
<dbReference type="PANTHER" id="PTHR43283:SF3">
    <property type="entry name" value="BETA-LACTAMASE FAMILY PROTEIN (AFU_ORTHOLOGUE AFUA_5G07500)"/>
    <property type="match status" value="1"/>
</dbReference>
<comment type="caution">
    <text evidence="2">The sequence shown here is derived from an EMBL/GenBank/DDBJ whole genome shotgun (WGS) entry which is preliminary data.</text>
</comment>
<protein>
    <submittedName>
        <fullName evidence="2">Beta-lactamase/transpeptidase-like protein</fullName>
    </submittedName>
</protein>
<feature type="domain" description="Beta-lactamase-related" evidence="1">
    <location>
        <begin position="24"/>
        <end position="397"/>
    </location>
</feature>
<evidence type="ECO:0000313" key="2">
    <source>
        <dbReference type="EMBL" id="KAG9988595.1"/>
    </source>
</evidence>
<dbReference type="Pfam" id="PF00144">
    <property type="entry name" value="Beta-lactamase"/>
    <property type="match status" value="1"/>
</dbReference>
<name>A0A9P8G1J6_AURME</name>
<dbReference type="Proteomes" id="UP000729357">
    <property type="component" value="Unassembled WGS sequence"/>
</dbReference>
<dbReference type="EMBL" id="JAHFXS010000139">
    <property type="protein sequence ID" value="KAG9988595.1"/>
    <property type="molecule type" value="Genomic_DNA"/>
</dbReference>
<reference evidence="2" key="2">
    <citation type="submission" date="2021-08" db="EMBL/GenBank/DDBJ databases">
        <authorList>
            <person name="Gostincar C."/>
            <person name="Sun X."/>
            <person name="Song Z."/>
            <person name="Gunde-Cimerman N."/>
        </authorList>
    </citation>
    <scope>NUCLEOTIDE SEQUENCE</scope>
    <source>
        <strain evidence="2">EXF-9298</strain>
    </source>
</reference>